<evidence type="ECO:0000259" key="9">
    <source>
        <dbReference type="Pfam" id="PF08263"/>
    </source>
</evidence>
<keyword evidence="4" id="KW-0732">Signal</keyword>
<dbReference type="STRING" id="888268.A0A1E5V6F9"/>
<dbReference type="SUPFAM" id="SSF52058">
    <property type="entry name" value="L domain-like"/>
    <property type="match status" value="1"/>
</dbReference>
<comment type="subcellular location">
    <subcellularLocation>
        <location evidence="1">Membrane</location>
        <topology evidence="1">Single-pass type I membrane protein</topology>
    </subcellularLocation>
</comment>
<dbReference type="OrthoDB" id="1394818at2759"/>
<organism evidence="10 11">
    <name type="scientific">Dichanthelium oligosanthes</name>
    <dbReference type="NCBI Taxonomy" id="888268"/>
    <lineage>
        <taxon>Eukaryota</taxon>
        <taxon>Viridiplantae</taxon>
        <taxon>Streptophyta</taxon>
        <taxon>Embryophyta</taxon>
        <taxon>Tracheophyta</taxon>
        <taxon>Spermatophyta</taxon>
        <taxon>Magnoliopsida</taxon>
        <taxon>Liliopsida</taxon>
        <taxon>Poales</taxon>
        <taxon>Poaceae</taxon>
        <taxon>PACMAD clade</taxon>
        <taxon>Panicoideae</taxon>
        <taxon>Panicodae</taxon>
        <taxon>Paniceae</taxon>
        <taxon>Dichantheliinae</taxon>
        <taxon>Dichanthelium</taxon>
    </lineage>
</organism>
<keyword evidence="6" id="KW-1133">Transmembrane helix</keyword>
<dbReference type="InterPro" id="IPR046956">
    <property type="entry name" value="RLP23-like"/>
</dbReference>
<proteinExistence type="predicted"/>
<feature type="non-terminal residue" evidence="10">
    <location>
        <position position="1"/>
    </location>
</feature>
<dbReference type="AlphaFoldDB" id="A0A1E5V6F9"/>
<dbReference type="InterPro" id="IPR013210">
    <property type="entry name" value="LRR_N_plant-typ"/>
</dbReference>
<dbReference type="InterPro" id="IPR001611">
    <property type="entry name" value="Leu-rich_rpt"/>
</dbReference>
<dbReference type="Gene3D" id="3.80.10.10">
    <property type="entry name" value="Ribonuclease Inhibitor"/>
    <property type="match status" value="1"/>
</dbReference>
<keyword evidence="11" id="KW-1185">Reference proteome</keyword>
<sequence length="149" mass="16293">LLKLKQSFLFSNAITTLASWQAGTDCCNWEGVGCSWSSGYVTTLDLSGFGLFSYGIDPVLFNLTSLKVLDLSMNNFGDQHYAIPSVGFERLALLTHLSLPNSRISGEIPIGISKLTNLISLDLSCRYGPFGVIRESHFQTLVANLNNLI</sequence>
<name>A0A1E5V6F9_9POAL</name>
<dbReference type="PANTHER" id="PTHR48061:SF8">
    <property type="entry name" value="LEUCINE-RICH REPEAT-CONTAINING N-TERMINAL PLANT-TYPE DOMAIN-CONTAINING PROTEIN"/>
    <property type="match status" value="1"/>
</dbReference>
<evidence type="ECO:0000256" key="7">
    <source>
        <dbReference type="ARBA" id="ARBA00023136"/>
    </source>
</evidence>
<evidence type="ECO:0000256" key="2">
    <source>
        <dbReference type="ARBA" id="ARBA00022614"/>
    </source>
</evidence>
<dbReference type="Pfam" id="PF08263">
    <property type="entry name" value="LRRNT_2"/>
    <property type="match status" value="1"/>
</dbReference>
<evidence type="ECO:0000256" key="4">
    <source>
        <dbReference type="ARBA" id="ARBA00022729"/>
    </source>
</evidence>
<dbReference type="Proteomes" id="UP000095767">
    <property type="component" value="Unassembled WGS sequence"/>
</dbReference>
<keyword evidence="7" id="KW-0472">Membrane</keyword>
<dbReference type="InterPro" id="IPR032675">
    <property type="entry name" value="LRR_dom_sf"/>
</dbReference>
<evidence type="ECO:0000256" key="3">
    <source>
        <dbReference type="ARBA" id="ARBA00022692"/>
    </source>
</evidence>
<reference evidence="10 11" key="1">
    <citation type="submission" date="2016-09" db="EMBL/GenBank/DDBJ databases">
        <title>The draft genome of Dichanthelium oligosanthes: A C3 panicoid grass species.</title>
        <authorList>
            <person name="Studer A.J."/>
            <person name="Schnable J.C."/>
            <person name="Brutnell T.P."/>
        </authorList>
    </citation>
    <scope>NUCLEOTIDE SEQUENCE [LARGE SCALE GENOMIC DNA]</scope>
    <source>
        <strain evidence="11">cv. Kellogg 1175</strain>
        <tissue evidence="10">Leaf</tissue>
    </source>
</reference>
<feature type="domain" description="Leucine-rich repeat-containing N-terminal plant-type" evidence="9">
    <location>
        <begin position="1"/>
        <end position="35"/>
    </location>
</feature>
<keyword evidence="8" id="KW-0325">Glycoprotein</keyword>
<evidence type="ECO:0000313" key="11">
    <source>
        <dbReference type="Proteomes" id="UP000095767"/>
    </source>
</evidence>
<dbReference type="GO" id="GO:0016020">
    <property type="term" value="C:membrane"/>
    <property type="evidence" value="ECO:0007669"/>
    <property type="project" value="UniProtKB-SubCell"/>
</dbReference>
<evidence type="ECO:0000256" key="5">
    <source>
        <dbReference type="ARBA" id="ARBA00022737"/>
    </source>
</evidence>
<gene>
    <name evidence="10" type="ORF">BAE44_0018243</name>
</gene>
<evidence type="ECO:0000256" key="6">
    <source>
        <dbReference type="ARBA" id="ARBA00022989"/>
    </source>
</evidence>
<keyword evidence="5" id="KW-0677">Repeat</keyword>
<dbReference type="EMBL" id="LWDX02049788">
    <property type="protein sequence ID" value="OEL20739.1"/>
    <property type="molecule type" value="Genomic_DNA"/>
</dbReference>
<dbReference type="PANTHER" id="PTHR48061">
    <property type="entry name" value="LEUCINE-RICH REPEAT RECEPTOR PROTEIN KINASE EMS1-LIKE-RELATED"/>
    <property type="match status" value="1"/>
</dbReference>
<dbReference type="Pfam" id="PF00560">
    <property type="entry name" value="LRR_1"/>
    <property type="match status" value="2"/>
</dbReference>
<keyword evidence="2" id="KW-0433">Leucine-rich repeat</keyword>
<accession>A0A1E5V6F9</accession>
<keyword evidence="3" id="KW-0812">Transmembrane</keyword>
<evidence type="ECO:0000256" key="1">
    <source>
        <dbReference type="ARBA" id="ARBA00004479"/>
    </source>
</evidence>
<comment type="caution">
    <text evidence="10">The sequence shown here is derived from an EMBL/GenBank/DDBJ whole genome shotgun (WGS) entry which is preliminary data.</text>
</comment>
<evidence type="ECO:0000256" key="8">
    <source>
        <dbReference type="ARBA" id="ARBA00023180"/>
    </source>
</evidence>
<evidence type="ECO:0000313" key="10">
    <source>
        <dbReference type="EMBL" id="OEL20739.1"/>
    </source>
</evidence>
<protein>
    <recommendedName>
        <fullName evidence="9">Leucine-rich repeat-containing N-terminal plant-type domain-containing protein</fullName>
    </recommendedName>
</protein>